<sequence length="298" mass="32827">MDQKTLLDALTTVWTIVPDDARFHVPVANHQYGVRLLILSLLNHGYSPNSIADDLWYDLVIRNNRVNLLSEFFVLNDVSSLMDIKSSSGTLPPADGTTWHCQPSDSLNLMAYGRQYCTGPRILARDGVVSPVGQAIDNSAPLAVRPPLDVRQSNRARVVRLSYNTVHGVQNLRLGLKTLTEGTGCANLAVERAAYGFIGDRSNGDEIIFGMAPQANHIALPDGELFNIHLAIGRVRHASGAGEVISKIMRDEEDYNEGNVKDASSAARISALELKLELKRLEDEDSESDILQERRRIS</sequence>
<keyword evidence="2" id="KW-1185">Reference proteome</keyword>
<evidence type="ECO:0000313" key="2">
    <source>
        <dbReference type="Proteomes" id="UP001489719"/>
    </source>
</evidence>
<organism evidence="1 2">
    <name type="scientific">Lipomyces orientalis</name>
    <dbReference type="NCBI Taxonomy" id="1233043"/>
    <lineage>
        <taxon>Eukaryota</taxon>
        <taxon>Fungi</taxon>
        <taxon>Dikarya</taxon>
        <taxon>Ascomycota</taxon>
        <taxon>Saccharomycotina</taxon>
        <taxon>Lipomycetes</taxon>
        <taxon>Lipomycetales</taxon>
        <taxon>Lipomycetaceae</taxon>
        <taxon>Lipomyces</taxon>
    </lineage>
</organism>
<dbReference type="EMBL" id="MU970308">
    <property type="protein sequence ID" value="KAK9318796.1"/>
    <property type="molecule type" value="Genomic_DNA"/>
</dbReference>
<comment type="caution">
    <text evidence="1">The sequence shown here is derived from an EMBL/GenBank/DDBJ whole genome shotgun (WGS) entry which is preliminary data.</text>
</comment>
<reference evidence="2" key="1">
    <citation type="journal article" date="2024" name="Front. Bioeng. Biotechnol.">
        <title>Genome-scale model development and genomic sequencing of the oleaginous clade Lipomyces.</title>
        <authorList>
            <person name="Czajka J.J."/>
            <person name="Han Y."/>
            <person name="Kim J."/>
            <person name="Mondo S.J."/>
            <person name="Hofstad B.A."/>
            <person name="Robles A."/>
            <person name="Haridas S."/>
            <person name="Riley R."/>
            <person name="LaButti K."/>
            <person name="Pangilinan J."/>
            <person name="Andreopoulos W."/>
            <person name="Lipzen A."/>
            <person name="Yan J."/>
            <person name="Wang M."/>
            <person name="Ng V."/>
            <person name="Grigoriev I.V."/>
            <person name="Spatafora J.W."/>
            <person name="Magnuson J.K."/>
            <person name="Baker S.E."/>
            <person name="Pomraning K.R."/>
        </authorList>
    </citation>
    <scope>NUCLEOTIDE SEQUENCE [LARGE SCALE GENOMIC DNA]</scope>
    <source>
        <strain evidence="2">CBS 10300</strain>
    </source>
</reference>
<proteinExistence type="predicted"/>
<protein>
    <submittedName>
        <fullName evidence="1">Uncharacterized protein</fullName>
    </submittedName>
</protein>
<dbReference type="Proteomes" id="UP001489719">
    <property type="component" value="Unassembled WGS sequence"/>
</dbReference>
<name>A0ACC3TCV6_9ASCO</name>
<accession>A0ACC3TCV6</accession>
<gene>
    <name evidence="1" type="ORF">V1517DRAFT_377031</name>
</gene>
<evidence type="ECO:0000313" key="1">
    <source>
        <dbReference type="EMBL" id="KAK9318796.1"/>
    </source>
</evidence>